<keyword evidence="3" id="KW-1185">Reference proteome</keyword>
<feature type="region of interest" description="Disordered" evidence="1">
    <location>
        <begin position="1"/>
        <end position="22"/>
    </location>
</feature>
<dbReference type="Proteomes" id="UP001307889">
    <property type="component" value="Chromosome 3"/>
</dbReference>
<name>A0ABN7AJD8_9HEMI</name>
<gene>
    <name evidence="2" type="ORF">NTJ_05185</name>
</gene>
<sequence length="76" mass="8445">MPRESTIQSGIHRSSANTTKVDRPHAEFPAAIRANFYLLAFSRISFRTCMVLRIPTFSLESGDDRLGSFAGVIGRD</sequence>
<feature type="compositionally biased region" description="Polar residues" evidence="1">
    <location>
        <begin position="1"/>
        <end position="19"/>
    </location>
</feature>
<evidence type="ECO:0000313" key="2">
    <source>
        <dbReference type="EMBL" id="BES92376.1"/>
    </source>
</evidence>
<organism evidence="2 3">
    <name type="scientific">Nesidiocoris tenuis</name>
    <dbReference type="NCBI Taxonomy" id="355587"/>
    <lineage>
        <taxon>Eukaryota</taxon>
        <taxon>Metazoa</taxon>
        <taxon>Ecdysozoa</taxon>
        <taxon>Arthropoda</taxon>
        <taxon>Hexapoda</taxon>
        <taxon>Insecta</taxon>
        <taxon>Pterygota</taxon>
        <taxon>Neoptera</taxon>
        <taxon>Paraneoptera</taxon>
        <taxon>Hemiptera</taxon>
        <taxon>Heteroptera</taxon>
        <taxon>Panheteroptera</taxon>
        <taxon>Cimicomorpha</taxon>
        <taxon>Miridae</taxon>
        <taxon>Dicyphina</taxon>
        <taxon>Nesidiocoris</taxon>
    </lineage>
</organism>
<evidence type="ECO:0000256" key="1">
    <source>
        <dbReference type="SAM" id="MobiDB-lite"/>
    </source>
</evidence>
<proteinExistence type="predicted"/>
<reference evidence="2 3" key="1">
    <citation type="submission" date="2023-09" db="EMBL/GenBank/DDBJ databases">
        <title>Nesidiocoris tenuis whole genome shotgun sequence.</title>
        <authorList>
            <person name="Shibata T."/>
            <person name="Shimoda M."/>
            <person name="Kobayashi T."/>
            <person name="Uehara T."/>
        </authorList>
    </citation>
    <scope>NUCLEOTIDE SEQUENCE [LARGE SCALE GENOMIC DNA]</scope>
    <source>
        <strain evidence="2 3">Japan</strain>
    </source>
</reference>
<dbReference type="EMBL" id="AP028911">
    <property type="protein sequence ID" value="BES92376.1"/>
    <property type="molecule type" value="Genomic_DNA"/>
</dbReference>
<accession>A0ABN7AJD8</accession>
<protein>
    <submittedName>
        <fullName evidence="2">Uncharacterized protein</fullName>
    </submittedName>
</protein>
<evidence type="ECO:0000313" key="3">
    <source>
        <dbReference type="Proteomes" id="UP001307889"/>
    </source>
</evidence>